<dbReference type="RefSeq" id="WP_203790452.1">
    <property type="nucleotide sequence ID" value="NZ_BOMV01000107.1"/>
</dbReference>
<dbReference type="EMBL" id="BOMV01000107">
    <property type="protein sequence ID" value="GIF01634.1"/>
    <property type="molecule type" value="Genomic_DNA"/>
</dbReference>
<evidence type="ECO:0000313" key="1">
    <source>
        <dbReference type="EMBL" id="GIF01634.1"/>
    </source>
</evidence>
<organism evidence="1 2">
    <name type="scientific">Paractinoplanes rishiriensis</name>
    <dbReference type="NCBI Taxonomy" id="1050105"/>
    <lineage>
        <taxon>Bacteria</taxon>
        <taxon>Bacillati</taxon>
        <taxon>Actinomycetota</taxon>
        <taxon>Actinomycetes</taxon>
        <taxon>Micromonosporales</taxon>
        <taxon>Micromonosporaceae</taxon>
        <taxon>Paractinoplanes</taxon>
    </lineage>
</organism>
<name>A0A919MZK3_9ACTN</name>
<keyword evidence="2" id="KW-1185">Reference proteome</keyword>
<sequence length="184" mass="21160">MAISELEQVPPFGTHGWWFRWSFAWAPIIFDRSAGRLASALRRQATVTADEAESILVEHDRLDGWLNYAYRACKNDRDGRLLERRLDAAESMPWLLDVIFTLEGRVRPYHKYLPWELHQHPLARWPAQESLGLLTDTLDGDPAAIRATFARVETACAAFDGARPKPILIPLIESWAEELQLLRR</sequence>
<gene>
    <name evidence="1" type="ORF">Ari01nite_90980</name>
</gene>
<reference evidence="1" key="1">
    <citation type="submission" date="2021-01" db="EMBL/GenBank/DDBJ databases">
        <title>Whole genome shotgun sequence of Actinoplanes rishiriensis NBRC 108556.</title>
        <authorList>
            <person name="Komaki H."/>
            <person name="Tamura T."/>
        </authorList>
    </citation>
    <scope>NUCLEOTIDE SEQUENCE</scope>
    <source>
        <strain evidence="1">NBRC 108556</strain>
    </source>
</reference>
<dbReference type="Proteomes" id="UP000636960">
    <property type="component" value="Unassembled WGS sequence"/>
</dbReference>
<protein>
    <submittedName>
        <fullName evidence="1">Uncharacterized protein</fullName>
    </submittedName>
</protein>
<proteinExistence type="predicted"/>
<dbReference type="AlphaFoldDB" id="A0A919MZK3"/>
<comment type="caution">
    <text evidence="1">The sequence shown here is derived from an EMBL/GenBank/DDBJ whole genome shotgun (WGS) entry which is preliminary data.</text>
</comment>
<accession>A0A919MZK3</accession>
<evidence type="ECO:0000313" key="2">
    <source>
        <dbReference type="Proteomes" id="UP000636960"/>
    </source>
</evidence>